<gene>
    <name evidence="4" type="ORF">VA596_38495</name>
</gene>
<reference evidence="4 5" key="1">
    <citation type="submission" date="2023-12" db="EMBL/GenBank/DDBJ databases">
        <title>Amycolatopsis sp. V23-08.</title>
        <authorList>
            <person name="Somphong A."/>
        </authorList>
    </citation>
    <scope>NUCLEOTIDE SEQUENCE [LARGE SCALE GENOMIC DNA]</scope>
    <source>
        <strain evidence="4 5">V23-08</strain>
    </source>
</reference>
<keyword evidence="2" id="KW-0812">Transmembrane</keyword>
<dbReference type="Pfam" id="PF13845">
    <property type="entry name" value="Septum_form"/>
    <property type="match status" value="1"/>
</dbReference>
<feature type="transmembrane region" description="Helical" evidence="2">
    <location>
        <begin position="29"/>
        <end position="54"/>
    </location>
</feature>
<evidence type="ECO:0000259" key="3">
    <source>
        <dbReference type="Pfam" id="PF13845"/>
    </source>
</evidence>
<proteinExistence type="predicted"/>
<accession>A0ABU5RGQ2</accession>
<comment type="caution">
    <text evidence="4">The sequence shown here is derived from an EMBL/GenBank/DDBJ whole genome shotgun (WGS) entry which is preliminary data.</text>
</comment>
<dbReference type="RefSeq" id="WP_323334011.1">
    <property type="nucleotide sequence ID" value="NZ_JAYFSI010000012.1"/>
</dbReference>
<keyword evidence="2" id="KW-1133">Transmembrane helix</keyword>
<evidence type="ECO:0000256" key="1">
    <source>
        <dbReference type="SAM" id="MobiDB-lite"/>
    </source>
</evidence>
<feature type="region of interest" description="Disordered" evidence="1">
    <location>
        <begin position="1"/>
        <end position="20"/>
    </location>
</feature>
<protein>
    <submittedName>
        <fullName evidence="4">Septum formation family protein</fullName>
    </submittedName>
</protein>
<keyword evidence="2" id="KW-0472">Membrane</keyword>
<sequence length="207" mass="21306">MFDDTRSTLSNHSQTTVRGPVESAGTDGFAITAFVMGLLGLVPFAFGFGIRAVVRTSRTGRSGSGLAIAGMVLAVLWLGVGLVAITPQRAAAPDYVGGMAVGDCLDAGADGGNVIRMACDVPHDEQIAARVDVANGEEAYPGLTTLRELAQPLCRIAGAAYFTGGTPPPGLEFRAHVPTESSWRTGDRAATCTFGKASGKLTEHVGP</sequence>
<name>A0ABU5RGQ2_9PSEU</name>
<organism evidence="4 5">
    <name type="scientific">Amycolatopsis heterodermiae</name>
    <dbReference type="NCBI Taxonomy" id="3110235"/>
    <lineage>
        <taxon>Bacteria</taxon>
        <taxon>Bacillati</taxon>
        <taxon>Actinomycetota</taxon>
        <taxon>Actinomycetes</taxon>
        <taxon>Pseudonocardiales</taxon>
        <taxon>Pseudonocardiaceae</taxon>
        <taxon>Amycolatopsis</taxon>
    </lineage>
</organism>
<evidence type="ECO:0000313" key="4">
    <source>
        <dbReference type="EMBL" id="MEA5365467.1"/>
    </source>
</evidence>
<keyword evidence="5" id="KW-1185">Reference proteome</keyword>
<feature type="domain" description="Septum formation-related" evidence="3">
    <location>
        <begin position="102"/>
        <end position="195"/>
    </location>
</feature>
<evidence type="ECO:0000313" key="5">
    <source>
        <dbReference type="Proteomes" id="UP001304298"/>
    </source>
</evidence>
<dbReference type="Proteomes" id="UP001304298">
    <property type="component" value="Unassembled WGS sequence"/>
</dbReference>
<dbReference type="InterPro" id="IPR026004">
    <property type="entry name" value="Septum_form"/>
</dbReference>
<feature type="transmembrane region" description="Helical" evidence="2">
    <location>
        <begin position="66"/>
        <end position="85"/>
    </location>
</feature>
<dbReference type="EMBL" id="JAYFSI010000012">
    <property type="protein sequence ID" value="MEA5365467.1"/>
    <property type="molecule type" value="Genomic_DNA"/>
</dbReference>
<evidence type="ECO:0000256" key="2">
    <source>
        <dbReference type="SAM" id="Phobius"/>
    </source>
</evidence>
<feature type="compositionally biased region" description="Polar residues" evidence="1">
    <location>
        <begin position="7"/>
        <end position="17"/>
    </location>
</feature>